<dbReference type="Pfam" id="PF23636">
    <property type="entry name" value="DUF7144"/>
    <property type="match status" value="1"/>
</dbReference>
<evidence type="ECO:0000313" key="4">
    <source>
        <dbReference type="Proteomes" id="UP001327225"/>
    </source>
</evidence>
<protein>
    <recommendedName>
        <fullName evidence="2">DUF7144 domain-containing protein</fullName>
    </recommendedName>
</protein>
<feature type="domain" description="DUF7144" evidence="2">
    <location>
        <begin position="25"/>
        <end position="139"/>
    </location>
</feature>
<dbReference type="Proteomes" id="UP001327225">
    <property type="component" value="Chromosome"/>
</dbReference>
<evidence type="ECO:0000313" key="3">
    <source>
        <dbReference type="EMBL" id="WQQ28022.1"/>
    </source>
</evidence>
<sequence>MSTGVPADQRSAHRTEAPGNGWYGWIAFASVMMVLLGSFHAVAGLIGVFKEDYYLVGKSDLVVTVDYTAWGWTHLILGLIVAFAGVALTRGATWARVVAVAMAFLSALVNLAFMPAYPLWSLVMIAVDFMVIYAVTAHGGRDALHIN</sequence>
<proteinExistence type="predicted"/>
<accession>A0ABZ0ZWH5</accession>
<organism evidence="3 4">
    <name type="scientific">Nocardioides bizhenqiangii</name>
    <dbReference type="NCBI Taxonomy" id="3095076"/>
    <lineage>
        <taxon>Bacteria</taxon>
        <taxon>Bacillati</taxon>
        <taxon>Actinomycetota</taxon>
        <taxon>Actinomycetes</taxon>
        <taxon>Propionibacteriales</taxon>
        <taxon>Nocardioidaceae</taxon>
        <taxon>Nocardioides</taxon>
    </lineage>
</organism>
<dbReference type="EMBL" id="CP141059">
    <property type="protein sequence ID" value="WQQ28022.1"/>
    <property type="molecule type" value="Genomic_DNA"/>
</dbReference>
<feature type="transmembrane region" description="Helical" evidence="1">
    <location>
        <begin position="69"/>
        <end position="88"/>
    </location>
</feature>
<keyword evidence="1" id="KW-1133">Transmembrane helix</keyword>
<reference evidence="4" key="1">
    <citation type="submission" date="2023-12" db="EMBL/GenBank/DDBJ databases">
        <title>Novel species in genus Nocardioides.</title>
        <authorList>
            <person name="Zhou H."/>
        </authorList>
    </citation>
    <scope>NUCLEOTIDE SEQUENCE [LARGE SCALE GENOMIC DNA]</scope>
    <source>
        <strain evidence="4">HM61</strain>
    </source>
</reference>
<feature type="transmembrane region" description="Helical" evidence="1">
    <location>
        <begin position="21"/>
        <end position="49"/>
    </location>
</feature>
<evidence type="ECO:0000256" key="1">
    <source>
        <dbReference type="SAM" id="Phobius"/>
    </source>
</evidence>
<keyword evidence="4" id="KW-1185">Reference proteome</keyword>
<name>A0ABZ0ZWH5_9ACTN</name>
<keyword evidence="1" id="KW-0812">Transmembrane</keyword>
<gene>
    <name evidence="3" type="ORF">SHK19_07260</name>
</gene>
<feature type="transmembrane region" description="Helical" evidence="1">
    <location>
        <begin position="95"/>
        <end position="113"/>
    </location>
</feature>
<feature type="transmembrane region" description="Helical" evidence="1">
    <location>
        <begin position="119"/>
        <end position="137"/>
    </location>
</feature>
<dbReference type="InterPro" id="IPR055568">
    <property type="entry name" value="DUF7144"/>
</dbReference>
<keyword evidence="1" id="KW-0472">Membrane</keyword>
<dbReference type="RefSeq" id="WP_322457905.1">
    <property type="nucleotide sequence ID" value="NZ_CP141059.1"/>
</dbReference>
<evidence type="ECO:0000259" key="2">
    <source>
        <dbReference type="Pfam" id="PF23636"/>
    </source>
</evidence>